<dbReference type="AlphaFoldDB" id="A0A915KMR0"/>
<proteinExistence type="predicted"/>
<evidence type="ECO:0000313" key="1">
    <source>
        <dbReference type="Proteomes" id="UP000887565"/>
    </source>
</evidence>
<protein>
    <submittedName>
        <fullName evidence="2">Apple domain-containing protein</fullName>
    </submittedName>
</protein>
<evidence type="ECO:0000313" key="2">
    <source>
        <dbReference type="WBParaSite" id="nRc.2.0.1.t39324-RA"/>
    </source>
</evidence>
<organism evidence="1 2">
    <name type="scientific">Romanomermis culicivorax</name>
    <name type="common">Nematode worm</name>
    <dbReference type="NCBI Taxonomy" id="13658"/>
    <lineage>
        <taxon>Eukaryota</taxon>
        <taxon>Metazoa</taxon>
        <taxon>Ecdysozoa</taxon>
        <taxon>Nematoda</taxon>
        <taxon>Enoplea</taxon>
        <taxon>Dorylaimia</taxon>
        <taxon>Mermithida</taxon>
        <taxon>Mermithoidea</taxon>
        <taxon>Mermithidae</taxon>
        <taxon>Romanomermis</taxon>
    </lineage>
</organism>
<dbReference type="Proteomes" id="UP000887565">
    <property type="component" value="Unplaced"/>
</dbReference>
<accession>A0A915KMR0</accession>
<keyword evidence="1" id="KW-1185">Reference proteome</keyword>
<sequence>MLNKLLQIIRTIKVTECGDFSTVNGNFDRALNHGKFTNNGLYNCTMVCTKAQWSVQLCSVVCTTKVTFLPLPIAQAGLQSNNFKYPTTQILPSASHCAKACYSQKCTSAAYQPLNSTSGSCLLTYQNLPECPSDDGGSAEKSIQRTDAYNGSEPIVLQCLKC</sequence>
<reference evidence="2" key="1">
    <citation type="submission" date="2022-11" db="UniProtKB">
        <authorList>
            <consortium name="WormBaseParasite"/>
        </authorList>
    </citation>
    <scope>IDENTIFICATION</scope>
</reference>
<dbReference type="WBParaSite" id="nRc.2.0.1.t39324-RA">
    <property type="protein sequence ID" value="nRc.2.0.1.t39324-RA"/>
    <property type="gene ID" value="nRc.2.0.1.g39324"/>
</dbReference>
<name>A0A915KMR0_ROMCU</name>